<dbReference type="RefSeq" id="WP_130105200.1">
    <property type="nucleotide sequence ID" value="NZ_CP025781.1"/>
</dbReference>
<dbReference type="AlphaFoldDB" id="A0A7G3G604"/>
<dbReference type="KEGG" id="ifl:C1H71_02750"/>
<accession>A0A7G3G604</accession>
<gene>
    <name evidence="2" type="ORF">C1H71_02750</name>
</gene>
<reference evidence="2 3" key="1">
    <citation type="submission" date="2018-01" db="EMBL/GenBank/DDBJ databases">
        <title>Genome sequence of Iodobacter sp. strain PCH194 isolated from Indian Trans-Himalaya.</title>
        <authorList>
            <person name="Kumar V."/>
            <person name="Thakur V."/>
            <person name="Kumar S."/>
            <person name="Singh D."/>
        </authorList>
    </citation>
    <scope>NUCLEOTIDE SEQUENCE [LARGE SCALE GENOMIC DNA]</scope>
    <source>
        <strain evidence="2 3">PCH194</strain>
    </source>
</reference>
<protein>
    <recommendedName>
        <fullName evidence="4">Lipoprotein</fullName>
    </recommendedName>
</protein>
<proteinExistence type="predicted"/>
<dbReference type="EMBL" id="CP025781">
    <property type="protein sequence ID" value="QBC42579.1"/>
    <property type="molecule type" value="Genomic_DNA"/>
</dbReference>
<feature type="signal peptide" evidence="1">
    <location>
        <begin position="1"/>
        <end position="19"/>
    </location>
</feature>
<evidence type="ECO:0000256" key="1">
    <source>
        <dbReference type="SAM" id="SignalP"/>
    </source>
</evidence>
<name>A0A7G3G604_9NEIS</name>
<dbReference type="Proteomes" id="UP000515917">
    <property type="component" value="Chromosome"/>
</dbReference>
<dbReference type="PROSITE" id="PS51257">
    <property type="entry name" value="PROKAR_LIPOPROTEIN"/>
    <property type="match status" value="1"/>
</dbReference>
<feature type="chain" id="PRO_5028937123" description="Lipoprotein" evidence="1">
    <location>
        <begin position="20"/>
        <end position="108"/>
    </location>
</feature>
<evidence type="ECO:0000313" key="3">
    <source>
        <dbReference type="Proteomes" id="UP000515917"/>
    </source>
</evidence>
<evidence type="ECO:0008006" key="4">
    <source>
        <dbReference type="Google" id="ProtNLM"/>
    </source>
</evidence>
<evidence type="ECO:0000313" key="2">
    <source>
        <dbReference type="EMBL" id="QBC42579.1"/>
    </source>
</evidence>
<keyword evidence="3" id="KW-1185">Reference proteome</keyword>
<organism evidence="2 3">
    <name type="scientific">Iodobacter fluviatilis</name>
    <dbReference type="NCBI Taxonomy" id="537"/>
    <lineage>
        <taxon>Bacteria</taxon>
        <taxon>Pseudomonadati</taxon>
        <taxon>Pseudomonadota</taxon>
        <taxon>Betaproteobacteria</taxon>
        <taxon>Neisseriales</taxon>
        <taxon>Chitinibacteraceae</taxon>
        <taxon>Iodobacter</taxon>
    </lineage>
</organism>
<sequence length="108" mass="11913">MKYTALFLLLFLSACGSSAVDDASDIIKTTLKKPKSFVLTDGNVIWQSTLADKAIIVKVNYTAQNGLNQVIKECKYVSFYQQDGKSKWQENGGIENCIAAGARKNCRL</sequence>
<keyword evidence="1" id="KW-0732">Signal</keyword>